<dbReference type="InterPro" id="IPR005612">
    <property type="entry name" value="CCAAT-binding_factor"/>
</dbReference>
<organism evidence="4 5">
    <name type="scientific">Meganyctiphanes norvegica</name>
    <name type="common">Northern krill</name>
    <name type="synonym">Thysanopoda norvegica</name>
    <dbReference type="NCBI Taxonomy" id="48144"/>
    <lineage>
        <taxon>Eukaryota</taxon>
        <taxon>Metazoa</taxon>
        <taxon>Ecdysozoa</taxon>
        <taxon>Arthropoda</taxon>
        <taxon>Crustacea</taxon>
        <taxon>Multicrustacea</taxon>
        <taxon>Malacostraca</taxon>
        <taxon>Eumalacostraca</taxon>
        <taxon>Eucarida</taxon>
        <taxon>Euphausiacea</taxon>
        <taxon>Euphausiidae</taxon>
        <taxon>Meganyctiphanes</taxon>
    </lineage>
</organism>
<dbReference type="PANTHER" id="PTHR12455">
    <property type="entry name" value="NUCLEOLAR COMPLEX PROTEIN 4"/>
    <property type="match status" value="1"/>
</dbReference>
<sequence>MREHVSINYRLPQQFHASDKRLQTVIYVNIQHRITSDNDSTVSGAVTALHRIFTQLLTDGDIVTQSKVGDDLQSALEKYGLWLHGKYKETLDKLLTLINHEGAAICELALCCMVKFIQTEGCHPLSGGEPKLPTIRLHPVMETLLSDTVDHKVLISRLQEYLEYQDFIYSTLHVVGDIVSKRKGTTPNICFMNNLFCLLEQLNLPNPIMSSIISPQYLCSENDKKNKKKTDKSASTKAYAAAERNIDIIWMEVIRYPLTVDLYRRSLVHIPDKVMPHLKQPILLCDFFMESYNLGGGISLLALQGVFILVAKHNLEYPDFYVKLYALLEPTVFHAKYRPRFFMLCDNFLSSTHLPEYLVAAFIKRFARLALVAPSSCLVLILKFIANILIRYRSLQRMINNPEAMDINSDPFIMDESDPAKCHAMESSLWEVATLKQHALPNVARACGFLDKNLPEMEYDISQFVENTYEDIFERAAKMKPKEVPTTFHKPLGIFEYNEDQMSDTWSIVK</sequence>
<feature type="domain" description="CCAAT-binding factor" evidence="3">
    <location>
        <begin position="299"/>
        <end position="445"/>
    </location>
</feature>
<feature type="transmembrane region" description="Helical" evidence="2">
    <location>
        <begin position="369"/>
        <end position="390"/>
    </location>
</feature>
<feature type="non-terminal residue" evidence="4">
    <location>
        <position position="510"/>
    </location>
</feature>
<dbReference type="AlphaFoldDB" id="A0AAV2RYW5"/>
<dbReference type="Proteomes" id="UP001497623">
    <property type="component" value="Unassembled WGS sequence"/>
</dbReference>
<proteinExistence type="inferred from homology"/>
<comment type="caution">
    <text evidence="4">The sequence shown here is derived from an EMBL/GenBank/DDBJ whole genome shotgun (WGS) entry which is preliminary data.</text>
</comment>
<keyword evidence="5" id="KW-1185">Reference proteome</keyword>
<dbReference type="GO" id="GO:0042254">
    <property type="term" value="P:ribosome biogenesis"/>
    <property type="evidence" value="ECO:0007669"/>
    <property type="project" value="InterPro"/>
</dbReference>
<reference evidence="4 5" key="1">
    <citation type="submission" date="2024-05" db="EMBL/GenBank/DDBJ databases">
        <authorList>
            <person name="Wallberg A."/>
        </authorList>
    </citation>
    <scope>NUCLEOTIDE SEQUENCE [LARGE SCALE GENOMIC DNA]</scope>
</reference>
<dbReference type="EMBL" id="CAXKWB010033625">
    <property type="protein sequence ID" value="CAL4143358.1"/>
    <property type="molecule type" value="Genomic_DNA"/>
</dbReference>
<protein>
    <recommendedName>
        <fullName evidence="3">CCAAT-binding factor domain-containing protein</fullName>
    </recommendedName>
</protein>
<gene>
    <name evidence="4" type="ORF">MNOR_LOCUS29275</name>
</gene>
<keyword evidence="2" id="KW-0812">Transmembrane</keyword>
<name>A0AAV2RYW5_MEGNR</name>
<keyword evidence="2" id="KW-1133">Transmembrane helix</keyword>
<comment type="similarity">
    <text evidence="1">Belongs to the CBF/MAK21 family.</text>
</comment>
<dbReference type="PANTHER" id="PTHR12455:SF0">
    <property type="entry name" value="NUCLEOLAR COMPLEX PROTEIN 4 HOMOLOG"/>
    <property type="match status" value="1"/>
</dbReference>
<evidence type="ECO:0000256" key="2">
    <source>
        <dbReference type="SAM" id="Phobius"/>
    </source>
</evidence>
<keyword evidence="2" id="KW-0472">Membrane</keyword>
<evidence type="ECO:0000313" key="5">
    <source>
        <dbReference type="Proteomes" id="UP001497623"/>
    </source>
</evidence>
<evidence type="ECO:0000259" key="3">
    <source>
        <dbReference type="Pfam" id="PF03914"/>
    </source>
</evidence>
<dbReference type="Pfam" id="PF03914">
    <property type="entry name" value="CBF"/>
    <property type="match status" value="1"/>
</dbReference>
<evidence type="ECO:0000313" key="4">
    <source>
        <dbReference type="EMBL" id="CAL4143358.1"/>
    </source>
</evidence>
<dbReference type="InterPro" id="IPR027193">
    <property type="entry name" value="Noc4"/>
</dbReference>
<accession>A0AAV2RYW5</accession>
<dbReference type="GO" id="GO:0032040">
    <property type="term" value="C:small-subunit processome"/>
    <property type="evidence" value="ECO:0007669"/>
    <property type="project" value="TreeGrafter"/>
</dbReference>
<evidence type="ECO:0000256" key="1">
    <source>
        <dbReference type="ARBA" id="ARBA00007797"/>
    </source>
</evidence>
<dbReference type="GO" id="GO:0030692">
    <property type="term" value="C:Noc4p-Nop14p complex"/>
    <property type="evidence" value="ECO:0007669"/>
    <property type="project" value="TreeGrafter"/>
</dbReference>